<keyword evidence="1" id="KW-0812">Transmembrane</keyword>
<accession>A0A0K2T3V5</accession>
<keyword evidence="1" id="KW-1133">Transmembrane helix</keyword>
<organism evidence="2">
    <name type="scientific">Lepeophtheirus salmonis</name>
    <name type="common">Salmon louse</name>
    <name type="synonym">Caligus salmonis</name>
    <dbReference type="NCBI Taxonomy" id="72036"/>
    <lineage>
        <taxon>Eukaryota</taxon>
        <taxon>Metazoa</taxon>
        <taxon>Ecdysozoa</taxon>
        <taxon>Arthropoda</taxon>
        <taxon>Crustacea</taxon>
        <taxon>Multicrustacea</taxon>
        <taxon>Hexanauplia</taxon>
        <taxon>Copepoda</taxon>
        <taxon>Siphonostomatoida</taxon>
        <taxon>Caligidae</taxon>
        <taxon>Lepeophtheirus</taxon>
    </lineage>
</organism>
<protein>
    <submittedName>
        <fullName evidence="2">Uncharacterized protein</fullName>
    </submittedName>
</protein>
<feature type="transmembrane region" description="Helical" evidence="1">
    <location>
        <begin position="20"/>
        <end position="39"/>
    </location>
</feature>
<name>A0A0K2T3V5_LEPSM</name>
<evidence type="ECO:0000313" key="2">
    <source>
        <dbReference type="EMBL" id="CDW20718.1"/>
    </source>
</evidence>
<keyword evidence="1" id="KW-0472">Membrane</keyword>
<proteinExistence type="predicted"/>
<feature type="non-terminal residue" evidence="2">
    <location>
        <position position="1"/>
    </location>
</feature>
<sequence>CCKKVVHSLSRASLNSTAQFLELFLSYLLAWTLFFPIVFDPLFWK</sequence>
<dbReference type="EMBL" id="HACA01003357">
    <property type="protein sequence ID" value="CDW20718.1"/>
    <property type="molecule type" value="Transcribed_RNA"/>
</dbReference>
<evidence type="ECO:0000256" key="1">
    <source>
        <dbReference type="SAM" id="Phobius"/>
    </source>
</evidence>
<reference evidence="2" key="1">
    <citation type="submission" date="2014-05" db="EMBL/GenBank/DDBJ databases">
        <authorList>
            <person name="Chronopoulou M."/>
        </authorList>
    </citation>
    <scope>NUCLEOTIDE SEQUENCE</scope>
    <source>
        <tissue evidence="2">Whole organism</tissue>
    </source>
</reference>
<dbReference type="AlphaFoldDB" id="A0A0K2T3V5"/>